<protein>
    <submittedName>
        <fullName evidence="1">Uncharacterized protein</fullName>
    </submittedName>
</protein>
<evidence type="ECO:0000313" key="2">
    <source>
        <dbReference type="Proteomes" id="UP001499878"/>
    </source>
</evidence>
<dbReference type="EMBL" id="BAABJR010000022">
    <property type="protein sequence ID" value="GAA5215532.1"/>
    <property type="molecule type" value="Genomic_DNA"/>
</dbReference>
<gene>
    <name evidence="1" type="ORF">GCM10023323_64940</name>
</gene>
<comment type="caution">
    <text evidence="1">The sequence shown here is derived from an EMBL/GenBank/DDBJ whole genome shotgun (WGS) entry which is preliminary data.</text>
</comment>
<proteinExistence type="predicted"/>
<organism evidence="1 2">
    <name type="scientific">Streptomyces thinghirensis</name>
    <dbReference type="NCBI Taxonomy" id="551547"/>
    <lineage>
        <taxon>Bacteria</taxon>
        <taxon>Bacillati</taxon>
        <taxon>Actinomycetota</taxon>
        <taxon>Actinomycetes</taxon>
        <taxon>Kitasatosporales</taxon>
        <taxon>Streptomycetaceae</taxon>
        <taxon>Streptomyces</taxon>
    </lineage>
</organism>
<reference evidence="2" key="1">
    <citation type="journal article" date="2019" name="Int. J. Syst. Evol. Microbiol.">
        <title>The Global Catalogue of Microorganisms (GCM) 10K type strain sequencing project: providing services to taxonomists for standard genome sequencing and annotation.</title>
        <authorList>
            <consortium name="The Broad Institute Genomics Platform"/>
            <consortium name="The Broad Institute Genome Sequencing Center for Infectious Disease"/>
            <person name="Wu L."/>
            <person name="Ma J."/>
        </authorList>
    </citation>
    <scope>NUCLEOTIDE SEQUENCE [LARGE SCALE GENOMIC DNA]</scope>
    <source>
        <strain evidence="2">JCM 18306</strain>
    </source>
</reference>
<evidence type="ECO:0000313" key="1">
    <source>
        <dbReference type="EMBL" id="GAA5215532.1"/>
    </source>
</evidence>
<dbReference type="Proteomes" id="UP001499878">
    <property type="component" value="Unassembled WGS sequence"/>
</dbReference>
<accession>A0ABP9TET0</accession>
<keyword evidence="2" id="KW-1185">Reference proteome</keyword>
<name>A0ABP9TET0_9ACTN</name>
<sequence>MRGADAQDEVEPVRGGESCGFLTVEDQAVPHAEPVRRLPGVCERDLGDVDALGREPRVFGEGAKEPLSPSAAQVEDARVAMWDAT</sequence>